<evidence type="ECO:0000256" key="1">
    <source>
        <dbReference type="ARBA" id="ARBA00004651"/>
    </source>
</evidence>
<name>A0A1H3H530_9FIRM</name>
<keyword evidence="4 7" id="KW-0812">Transmembrane</keyword>
<evidence type="ECO:0000313" key="9">
    <source>
        <dbReference type="EMBL" id="SDY10616.1"/>
    </source>
</evidence>
<feature type="transmembrane region" description="Helical" evidence="7">
    <location>
        <begin position="197"/>
        <end position="215"/>
    </location>
</feature>
<organism evidence="9 10">
    <name type="scientific">Lachnobacterium bovis DSM 14045</name>
    <dbReference type="NCBI Taxonomy" id="1122142"/>
    <lineage>
        <taxon>Bacteria</taxon>
        <taxon>Bacillati</taxon>
        <taxon>Bacillota</taxon>
        <taxon>Clostridia</taxon>
        <taxon>Lachnospirales</taxon>
        <taxon>Lachnospiraceae</taxon>
        <taxon>Lachnobacterium</taxon>
    </lineage>
</organism>
<feature type="transmembrane region" description="Helical" evidence="7">
    <location>
        <begin position="51"/>
        <end position="70"/>
    </location>
</feature>
<evidence type="ECO:0000256" key="6">
    <source>
        <dbReference type="ARBA" id="ARBA00023136"/>
    </source>
</evidence>
<evidence type="ECO:0000256" key="3">
    <source>
        <dbReference type="ARBA" id="ARBA00022475"/>
    </source>
</evidence>
<feature type="transmembrane region" description="Helical" evidence="7">
    <location>
        <begin position="110"/>
        <end position="131"/>
    </location>
</feature>
<evidence type="ECO:0000259" key="8">
    <source>
        <dbReference type="Pfam" id="PF00892"/>
    </source>
</evidence>
<feature type="domain" description="EamA" evidence="8">
    <location>
        <begin position="168"/>
        <end position="300"/>
    </location>
</feature>
<feature type="transmembrane region" description="Helical" evidence="7">
    <location>
        <begin position="82"/>
        <end position="104"/>
    </location>
</feature>
<reference evidence="9 10" key="1">
    <citation type="submission" date="2016-10" db="EMBL/GenBank/DDBJ databases">
        <authorList>
            <person name="de Groot N.N."/>
        </authorList>
    </citation>
    <scope>NUCLEOTIDE SEQUENCE [LARGE SCALE GENOMIC DNA]</scope>
    <source>
        <strain evidence="9 10">DSM 14045</strain>
    </source>
</reference>
<dbReference type="InterPro" id="IPR037185">
    <property type="entry name" value="EmrE-like"/>
</dbReference>
<evidence type="ECO:0000313" key="10">
    <source>
        <dbReference type="Proteomes" id="UP000183918"/>
    </source>
</evidence>
<keyword evidence="3" id="KW-1003">Cell membrane</keyword>
<protein>
    <submittedName>
        <fullName evidence="9">Permease of the drug/metabolite transporter (DMT) superfamily</fullName>
    </submittedName>
</protein>
<evidence type="ECO:0000256" key="4">
    <source>
        <dbReference type="ARBA" id="ARBA00022692"/>
    </source>
</evidence>
<dbReference type="GO" id="GO:0005886">
    <property type="term" value="C:plasma membrane"/>
    <property type="evidence" value="ECO:0007669"/>
    <property type="project" value="UniProtKB-SubCell"/>
</dbReference>
<dbReference type="STRING" id="1122142.SAMN02910414_00736"/>
<dbReference type="PANTHER" id="PTHR32322:SF18">
    <property type="entry name" value="S-ADENOSYLMETHIONINE_S-ADENOSYLHOMOCYSTEINE TRANSPORTER"/>
    <property type="match status" value="1"/>
</dbReference>
<gene>
    <name evidence="9" type="ORF">SAMN02910414_00736</name>
</gene>
<evidence type="ECO:0000256" key="2">
    <source>
        <dbReference type="ARBA" id="ARBA00007362"/>
    </source>
</evidence>
<feature type="transmembrane region" description="Helical" evidence="7">
    <location>
        <begin position="171"/>
        <end position="190"/>
    </location>
</feature>
<dbReference type="OrthoDB" id="3190463at2"/>
<feature type="transmembrane region" description="Helical" evidence="7">
    <location>
        <begin position="284"/>
        <end position="303"/>
    </location>
</feature>
<feature type="transmembrane region" description="Helical" evidence="7">
    <location>
        <begin position="259"/>
        <end position="278"/>
    </location>
</feature>
<dbReference type="SUPFAM" id="SSF103481">
    <property type="entry name" value="Multidrug resistance efflux transporter EmrE"/>
    <property type="match status" value="2"/>
</dbReference>
<accession>A0A1H3H530</accession>
<proteinExistence type="inferred from homology"/>
<dbReference type="RefSeq" id="WP_074716264.1">
    <property type="nucleotide sequence ID" value="NZ_FNPG01000008.1"/>
</dbReference>
<evidence type="ECO:0000256" key="7">
    <source>
        <dbReference type="SAM" id="Phobius"/>
    </source>
</evidence>
<feature type="transmembrane region" description="Helical" evidence="7">
    <location>
        <begin position="12"/>
        <end position="31"/>
    </location>
</feature>
<dbReference type="InterPro" id="IPR000620">
    <property type="entry name" value="EamA_dom"/>
</dbReference>
<dbReference type="Pfam" id="PF00892">
    <property type="entry name" value="EamA"/>
    <property type="match status" value="2"/>
</dbReference>
<keyword evidence="5 7" id="KW-1133">Transmembrane helix</keyword>
<comment type="subcellular location">
    <subcellularLocation>
        <location evidence="1">Cell membrane</location>
        <topology evidence="1">Multi-pass membrane protein</topology>
    </subcellularLocation>
</comment>
<sequence length="309" mass="33616">MSSNEFFKKTIVVVIGALICCALWGSAFPAIKLGYKSMNIKAHQTNHQILYAGVRFFLAGFLTILIASIIQRKILKPQVESASKIFILAMFQTVGQYIFFYIGLAHTTGIKASIIEGISGFVAIVLSAIILKMEKITLNKILGCILGFSGVVIVNLSGQGFNFSFSPIGEGFILLSTVAYAFSSVFLKLFSKTEKPVILCGYQFMIGGLLMMMYAELMGAQISDFRLRGVGILLYLAFVSAVAYSLWGVLLQYNDVSKVAILGFMNPVFGVILSAILLNELDLLGVRCIAALLLVSVGIYIGSKFSDKN</sequence>
<dbReference type="EMBL" id="FNPG01000008">
    <property type="protein sequence ID" value="SDY10616.1"/>
    <property type="molecule type" value="Genomic_DNA"/>
</dbReference>
<dbReference type="AlphaFoldDB" id="A0A1H3H530"/>
<evidence type="ECO:0000256" key="5">
    <source>
        <dbReference type="ARBA" id="ARBA00022989"/>
    </source>
</evidence>
<keyword evidence="10" id="KW-1185">Reference proteome</keyword>
<keyword evidence="6 7" id="KW-0472">Membrane</keyword>
<dbReference type="InterPro" id="IPR050638">
    <property type="entry name" value="AA-Vitamin_Transporters"/>
</dbReference>
<dbReference type="PANTHER" id="PTHR32322">
    <property type="entry name" value="INNER MEMBRANE TRANSPORTER"/>
    <property type="match status" value="1"/>
</dbReference>
<feature type="transmembrane region" description="Helical" evidence="7">
    <location>
        <begin position="227"/>
        <end position="247"/>
    </location>
</feature>
<dbReference type="Proteomes" id="UP000183918">
    <property type="component" value="Unassembled WGS sequence"/>
</dbReference>
<comment type="similarity">
    <text evidence="2">Belongs to the EamA transporter family.</text>
</comment>
<feature type="domain" description="EamA" evidence="8">
    <location>
        <begin position="14"/>
        <end position="155"/>
    </location>
</feature>
<feature type="transmembrane region" description="Helical" evidence="7">
    <location>
        <begin position="143"/>
        <end position="165"/>
    </location>
</feature>